<gene>
    <name evidence="1" type="ORF">SAMN06295912_15024</name>
</gene>
<accession>A0A239KED7</accession>
<dbReference type="RefSeq" id="WP_089221326.1">
    <property type="nucleotide sequence ID" value="NZ_FZOS01000050.1"/>
</dbReference>
<evidence type="ECO:0000313" key="2">
    <source>
        <dbReference type="Proteomes" id="UP000198281"/>
    </source>
</evidence>
<dbReference type="AlphaFoldDB" id="A0A239KED7"/>
<reference evidence="2" key="1">
    <citation type="submission" date="2017-06" db="EMBL/GenBank/DDBJ databases">
        <authorList>
            <person name="Varghese N."/>
            <person name="Submissions S."/>
        </authorList>
    </citation>
    <scope>NUCLEOTIDE SEQUENCE [LARGE SCALE GENOMIC DNA]</scope>
    <source>
        <strain evidence="2">LNB2</strain>
    </source>
</reference>
<dbReference type="EMBL" id="FZOS01000050">
    <property type="protein sequence ID" value="SNT16072.1"/>
    <property type="molecule type" value="Genomic_DNA"/>
</dbReference>
<name>A0A239KED7_9SPHN</name>
<sequence length="116" mass="12699">MTKQIIGAQGEITIIKISALPENAETKSVERTAKGWIISHSENGNHHLLTGGDVMERVSDVPAGMQILYALLDEPASLIQDAAVPHGGYDLEPGIYEMRISREFDPFAEQARRVAD</sequence>
<protein>
    <submittedName>
        <fullName evidence="1">Uncharacterized protein</fullName>
    </submittedName>
</protein>
<keyword evidence="2" id="KW-1185">Reference proteome</keyword>
<evidence type="ECO:0000313" key="1">
    <source>
        <dbReference type="EMBL" id="SNT16072.1"/>
    </source>
</evidence>
<dbReference type="OrthoDB" id="4731087at2"/>
<dbReference type="Proteomes" id="UP000198281">
    <property type="component" value="Unassembled WGS sequence"/>
</dbReference>
<organism evidence="1 2">
    <name type="scientific">Edaphosphingomonas laterariae</name>
    <dbReference type="NCBI Taxonomy" id="861865"/>
    <lineage>
        <taxon>Bacteria</taxon>
        <taxon>Pseudomonadati</taxon>
        <taxon>Pseudomonadota</taxon>
        <taxon>Alphaproteobacteria</taxon>
        <taxon>Sphingomonadales</taxon>
        <taxon>Rhizorhabdaceae</taxon>
        <taxon>Edaphosphingomonas</taxon>
    </lineage>
</organism>
<proteinExistence type="predicted"/>